<reference evidence="2 3" key="1">
    <citation type="journal article" date="2023" name="Plants (Basel)">
        <title>Bridging the Gap: Combining Genomics and Transcriptomics Approaches to Understand Stylosanthes scabra, an Orphan Legume from the Brazilian Caatinga.</title>
        <authorList>
            <person name="Ferreira-Neto J.R.C."/>
            <person name="da Silva M.D."/>
            <person name="Binneck E."/>
            <person name="de Melo N.F."/>
            <person name="da Silva R.H."/>
            <person name="de Melo A.L.T.M."/>
            <person name="Pandolfi V."/>
            <person name="Bustamante F.O."/>
            <person name="Brasileiro-Vidal A.C."/>
            <person name="Benko-Iseppon A.M."/>
        </authorList>
    </citation>
    <scope>NUCLEOTIDE SEQUENCE [LARGE SCALE GENOMIC DNA]</scope>
    <source>
        <tissue evidence="2">Leaves</tissue>
    </source>
</reference>
<proteinExistence type="predicted"/>
<protein>
    <submittedName>
        <fullName evidence="2">Uncharacterized protein</fullName>
    </submittedName>
</protein>
<feature type="region of interest" description="Disordered" evidence="1">
    <location>
        <begin position="37"/>
        <end position="57"/>
    </location>
</feature>
<gene>
    <name evidence="2" type="ORF">PIB30_064536</name>
</gene>
<evidence type="ECO:0000313" key="2">
    <source>
        <dbReference type="EMBL" id="MED6173953.1"/>
    </source>
</evidence>
<accession>A0ABU6VMR1</accession>
<organism evidence="2 3">
    <name type="scientific">Stylosanthes scabra</name>
    <dbReference type="NCBI Taxonomy" id="79078"/>
    <lineage>
        <taxon>Eukaryota</taxon>
        <taxon>Viridiplantae</taxon>
        <taxon>Streptophyta</taxon>
        <taxon>Embryophyta</taxon>
        <taxon>Tracheophyta</taxon>
        <taxon>Spermatophyta</taxon>
        <taxon>Magnoliopsida</taxon>
        <taxon>eudicotyledons</taxon>
        <taxon>Gunneridae</taxon>
        <taxon>Pentapetalae</taxon>
        <taxon>rosids</taxon>
        <taxon>fabids</taxon>
        <taxon>Fabales</taxon>
        <taxon>Fabaceae</taxon>
        <taxon>Papilionoideae</taxon>
        <taxon>50 kb inversion clade</taxon>
        <taxon>dalbergioids sensu lato</taxon>
        <taxon>Dalbergieae</taxon>
        <taxon>Pterocarpus clade</taxon>
        <taxon>Stylosanthes</taxon>
    </lineage>
</organism>
<dbReference type="Proteomes" id="UP001341840">
    <property type="component" value="Unassembled WGS sequence"/>
</dbReference>
<comment type="caution">
    <text evidence="2">The sequence shown here is derived from an EMBL/GenBank/DDBJ whole genome shotgun (WGS) entry which is preliminary data.</text>
</comment>
<keyword evidence="3" id="KW-1185">Reference proteome</keyword>
<name>A0ABU6VMR1_9FABA</name>
<sequence>MKHECVSTGIPRKKLLQRTVRVAEGVSASCSLRKMFDRRRRPRSQEAKEDEILGGERESRSRILRDYCLGGDSRSYTLSTRNLGQRRKKKFSSPKCHCGSLCDSLSV</sequence>
<feature type="compositionally biased region" description="Basic and acidic residues" evidence="1">
    <location>
        <begin position="43"/>
        <end position="57"/>
    </location>
</feature>
<evidence type="ECO:0000256" key="1">
    <source>
        <dbReference type="SAM" id="MobiDB-lite"/>
    </source>
</evidence>
<feature type="region of interest" description="Disordered" evidence="1">
    <location>
        <begin position="80"/>
        <end position="107"/>
    </location>
</feature>
<evidence type="ECO:0000313" key="3">
    <source>
        <dbReference type="Proteomes" id="UP001341840"/>
    </source>
</evidence>
<dbReference type="EMBL" id="JASCZI010151665">
    <property type="protein sequence ID" value="MED6173953.1"/>
    <property type="molecule type" value="Genomic_DNA"/>
</dbReference>